<organism evidence="5 6">
    <name type="scientific">Halocynthiibacter halioticoli</name>
    <dbReference type="NCBI Taxonomy" id="2986804"/>
    <lineage>
        <taxon>Bacteria</taxon>
        <taxon>Pseudomonadati</taxon>
        <taxon>Pseudomonadota</taxon>
        <taxon>Alphaproteobacteria</taxon>
        <taxon>Rhodobacterales</taxon>
        <taxon>Paracoccaceae</taxon>
        <taxon>Halocynthiibacter</taxon>
    </lineage>
</organism>
<dbReference type="AlphaFoldDB" id="A0AAE3J0P4"/>
<comment type="similarity">
    <text evidence="1">Belongs to the glycosyl hydrolase 13 family.</text>
</comment>
<evidence type="ECO:0000313" key="5">
    <source>
        <dbReference type="EMBL" id="MCV6825832.1"/>
    </source>
</evidence>
<dbReference type="Gene3D" id="2.60.40.1180">
    <property type="entry name" value="Golgi alpha-mannosidase II"/>
    <property type="match status" value="1"/>
</dbReference>
<reference evidence="5" key="1">
    <citation type="submission" date="2022-10" db="EMBL/GenBank/DDBJ databases">
        <authorList>
            <person name="Yue Y."/>
        </authorList>
    </citation>
    <scope>NUCLEOTIDE SEQUENCE</scope>
    <source>
        <strain evidence="5">Z654</strain>
    </source>
</reference>
<dbReference type="FunFam" id="3.90.400.10:FF:000002">
    <property type="entry name" value="Sucrose isomerase"/>
    <property type="match status" value="1"/>
</dbReference>
<dbReference type="RefSeq" id="WP_263954782.1">
    <property type="nucleotide sequence ID" value="NZ_JAOYFC010000004.1"/>
</dbReference>
<dbReference type="PANTHER" id="PTHR10357:SF179">
    <property type="entry name" value="NEUTRAL AND BASIC AMINO ACID TRANSPORT PROTEIN RBAT"/>
    <property type="match status" value="1"/>
</dbReference>
<keyword evidence="6" id="KW-1185">Reference proteome</keyword>
<comment type="caution">
    <text evidence="5">The sequence shown here is derived from an EMBL/GenBank/DDBJ whole genome shotgun (WGS) entry which is preliminary data.</text>
</comment>
<dbReference type="CDD" id="cd11330">
    <property type="entry name" value="AmyAc_OligoGlu"/>
    <property type="match status" value="1"/>
</dbReference>
<dbReference type="InterPro" id="IPR006047">
    <property type="entry name" value="GH13_cat_dom"/>
</dbReference>
<evidence type="ECO:0000256" key="2">
    <source>
        <dbReference type="ARBA" id="ARBA00022801"/>
    </source>
</evidence>
<dbReference type="GO" id="GO:0009313">
    <property type="term" value="P:oligosaccharide catabolic process"/>
    <property type="evidence" value="ECO:0007669"/>
    <property type="project" value="TreeGrafter"/>
</dbReference>
<dbReference type="SMART" id="SM00642">
    <property type="entry name" value="Aamy"/>
    <property type="match status" value="1"/>
</dbReference>
<dbReference type="Gene3D" id="3.90.400.10">
    <property type="entry name" value="Oligo-1,6-glucosidase, Domain 2"/>
    <property type="match status" value="1"/>
</dbReference>
<dbReference type="EMBL" id="JAOYFC010000004">
    <property type="protein sequence ID" value="MCV6825832.1"/>
    <property type="molecule type" value="Genomic_DNA"/>
</dbReference>
<sequence>MSEWWRGATIYQIYPRSFQDSTGNGIGDLNGITKRLDHVAALGVDAIWLSPIFMSPMKDMGYDVSDYTDIDPLFGTLADFDALIARAHELGLKVIVDQVLSHTSDQHEWFKESRTSRTNDKADWYVWAEPSADGTPPNNWPSVFGGAAWEWEPRRRQYYLHNFLIEQPDLNMHNADVQDEILKSMRFWLERGVDGFRLDTVNYYFHDTELRNNPPAPQHIIDEQVDTYGMQNHIYSKNRPENIAFLKRMRALTDEFDARMMVGEVGDGGQTAIDIMGEYTRGDDRLHMCYSFEMLGPKFTAAHFRNTIEGFQKGAPDGWPSWSFSNHDVQRHVTRWSEFSENPDDLAKQAAAMLMSFEGTIGIYQGEELGLAETELEYSELTDPPGLRFWPENKGRDGCRTPMVWDASEDGAGFSASKPWLPVKEPQKMRSVNTQTQANDSVLHAYRETIAFRKMSDALVKGSTEFIDLPEPLLAFHRVAEGQTLTCVFNLSKSSQTVSLGSEAKISGPHNASISNGNLILGPNGFAYLESGETAGVTLKKTA</sequence>
<protein>
    <submittedName>
        <fullName evidence="5">Alpha-glucosidase family protein</fullName>
    </submittedName>
</protein>
<dbReference type="GO" id="GO:0004556">
    <property type="term" value="F:alpha-amylase activity"/>
    <property type="evidence" value="ECO:0007669"/>
    <property type="project" value="TreeGrafter"/>
</dbReference>
<keyword evidence="2" id="KW-0378">Hydrolase</keyword>
<dbReference type="Pfam" id="PF00128">
    <property type="entry name" value="Alpha-amylase"/>
    <property type="match status" value="1"/>
</dbReference>
<dbReference type="InterPro" id="IPR045857">
    <property type="entry name" value="O16G_dom_2"/>
</dbReference>
<evidence type="ECO:0000256" key="1">
    <source>
        <dbReference type="ARBA" id="ARBA00008061"/>
    </source>
</evidence>
<evidence type="ECO:0000259" key="4">
    <source>
        <dbReference type="SMART" id="SM00642"/>
    </source>
</evidence>
<feature type="domain" description="Glycosyl hydrolase family 13 catalytic" evidence="4">
    <location>
        <begin position="12"/>
        <end position="400"/>
    </location>
</feature>
<dbReference type="Proteomes" id="UP001208041">
    <property type="component" value="Unassembled WGS sequence"/>
</dbReference>
<dbReference type="Gene3D" id="3.20.20.80">
    <property type="entry name" value="Glycosidases"/>
    <property type="match status" value="2"/>
</dbReference>
<dbReference type="PANTHER" id="PTHR10357">
    <property type="entry name" value="ALPHA-AMYLASE FAMILY MEMBER"/>
    <property type="match status" value="1"/>
</dbReference>
<keyword evidence="3" id="KW-0326">Glycosidase</keyword>
<dbReference type="InterPro" id="IPR013780">
    <property type="entry name" value="Glyco_hydro_b"/>
</dbReference>
<evidence type="ECO:0000313" key="6">
    <source>
        <dbReference type="Proteomes" id="UP001208041"/>
    </source>
</evidence>
<dbReference type="SUPFAM" id="SSF51011">
    <property type="entry name" value="Glycosyl hydrolase domain"/>
    <property type="match status" value="1"/>
</dbReference>
<accession>A0AAE3J0P4</accession>
<dbReference type="InterPro" id="IPR017853">
    <property type="entry name" value="GH"/>
</dbReference>
<proteinExistence type="inferred from homology"/>
<gene>
    <name evidence="5" type="ORF">OH136_14820</name>
</gene>
<evidence type="ECO:0000256" key="3">
    <source>
        <dbReference type="ARBA" id="ARBA00023295"/>
    </source>
</evidence>
<dbReference type="SUPFAM" id="SSF51445">
    <property type="entry name" value="(Trans)glycosidases"/>
    <property type="match status" value="1"/>
</dbReference>
<name>A0AAE3J0P4_9RHOB</name>